<evidence type="ECO:0000313" key="2">
    <source>
        <dbReference type="EMBL" id="SIS64187.1"/>
    </source>
</evidence>
<name>A0A1N7KRK1_9BACL</name>
<keyword evidence="3" id="KW-1185">Reference proteome</keyword>
<dbReference type="CDD" id="cd09854">
    <property type="entry name" value="PIN_VapC-like"/>
    <property type="match status" value="1"/>
</dbReference>
<reference evidence="3" key="1">
    <citation type="submission" date="2017-01" db="EMBL/GenBank/DDBJ databases">
        <authorList>
            <person name="Varghese N."/>
            <person name="Submissions S."/>
        </authorList>
    </citation>
    <scope>NUCLEOTIDE SEQUENCE [LARGE SCALE GENOMIC DNA]</scope>
    <source>
        <strain evidence="3">DSM 45196</strain>
    </source>
</reference>
<evidence type="ECO:0000313" key="3">
    <source>
        <dbReference type="Proteomes" id="UP000186795"/>
    </source>
</evidence>
<dbReference type="Proteomes" id="UP000186795">
    <property type="component" value="Unassembled WGS sequence"/>
</dbReference>
<dbReference type="PANTHER" id="PTHR34610">
    <property type="entry name" value="SSL7007 PROTEIN"/>
    <property type="match status" value="1"/>
</dbReference>
<dbReference type="EMBL" id="FTOD01000003">
    <property type="protein sequence ID" value="SIS64187.1"/>
    <property type="molecule type" value="Genomic_DNA"/>
</dbReference>
<sequence>MSENQFRVLVDTSALISAMLFRGESRKFLETILEKHRLVLSTFIISETSRVVAKKFPDQLGFWDRQLSQMSFELVYTPEDFSQLDLPQIRDENDLPILASAVISQPDLIVTGDKDFKSPEIQEYFAIYTPGEFLRFFESEE</sequence>
<dbReference type="NCBIfam" id="TIGR00305">
    <property type="entry name" value="putative toxin-antitoxin system toxin component, PIN family"/>
    <property type="match status" value="1"/>
</dbReference>
<proteinExistence type="predicted"/>
<dbReference type="PANTHER" id="PTHR34610:SF3">
    <property type="entry name" value="SSL7007 PROTEIN"/>
    <property type="match status" value="1"/>
</dbReference>
<dbReference type="InterPro" id="IPR002716">
    <property type="entry name" value="PIN_dom"/>
</dbReference>
<dbReference type="Gene3D" id="3.40.50.1010">
    <property type="entry name" value="5'-nuclease"/>
    <property type="match status" value="1"/>
</dbReference>
<dbReference type="SMART" id="SM00670">
    <property type="entry name" value="PINc"/>
    <property type="match status" value="1"/>
</dbReference>
<dbReference type="AlphaFoldDB" id="A0A1N7KRK1"/>
<dbReference type="InterPro" id="IPR002850">
    <property type="entry name" value="PIN_toxin-like"/>
</dbReference>
<dbReference type="RefSeq" id="WP_076524162.1">
    <property type="nucleotide sequence ID" value="NZ_CP048103.1"/>
</dbReference>
<dbReference type="InterPro" id="IPR029060">
    <property type="entry name" value="PIN-like_dom_sf"/>
</dbReference>
<accession>A0A1N7KRK1</accession>
<feature type="domain" description="PIN" evidence="1">
    <location>
        <begin position="6"/>
        <end position="118"/>
    </location>
</feature>
<dbReference type="OrthoDB" id="335825at2"/>
<evidence type="ECO:0000259" key="1">
    <source>
        <dbReference type="SMART" id="SM00670"/>
    </source>
</evidence>
<protein>
    <submittedName>
        <fullName evidence="2">Putative toxin-antitoxin system toxin component, PIN family</fullName>
    </submittedName>
</protein>
<organism evidence="2 3">
    <name type="scientific">Kroppenstedtia eburnea</name>
    <dbReference type="NCBI Taxonomy" id="714067"/>
    <lineage>
        <taxon>Bacteria</taxon>
        <taxon>Bacillati</taxon>
        <taxon>Bacillota</taxon>
        <taxon>Bacilli</taxon>
        <taxon>Bacillales</taxon>
        <taxon>Thermoactinomycetaceae</taxon>
        <taxon>Kroppenstedtia</taxon>
    </lineage>
</organism>
<dbReference type="SUPFAM" id="SSF88723">
    <property type="entry name" value="PIN domain-like"/>
    <property type="match status" value="1"/>
</dbReference>
<dbReference type="Pfam" id="PF13470">
    <property type="entry name" value="PIN_3"/>
    <property type="match status" value="1"/>
</dbReference>
<gene>
    <name evidence="2" type="ORF">SAMN05421790_103229</name>
</gene>